<gene>
    <name evidence="2" type="ORF">PSTT_08802</name>
</gene>
<dbReference type="AlphaFoldDB" id="A0A2S4VB07"/>
<keyword evidence="3" id="KW-1185">Reference proteome</keyword>
<feature type="compositionally biased region" description="Polar residues" evidence="1">
    <location>
        <begin position="172"/>
        <end position="190"/>
    </location>
</feature>
<accession>A0A2S4VB07</accession>
<dbReference type="VEuPathDB" id="FungiDB:PSTT_08802"/>
<evidence type="ECO:0000313" key="2">
    <source>
        <dbReference type="EMBL" id="POW06674.1"/>
    </source>
</evidence>
<feature type="compositionally biased region" description="Low complexity" evidence="1">
    <location>
        <begin position="192"/>
        <end position="210"/>
    </location>
</feature>
<evidence type="ECO:0000256" key="1">
    <source>
        <dbReference type="SAM" id="MobiDB-lite"/>
    </source>
</evidence>
<feature type="compositionally biased region" description="Low complexity" evidence="1">
    <location>
        <begin position="1"/>
        <end position="23"/>
    </location>
</feature>
<dbReference type="VEuPathDB" id="FungiDB:PSHT_08616"/>
<sequence length="380" mass="39365">MLCNQTAPISQITSTSQTTPTPSNLLHQDNYQKMGDFFTPVQIPLPPLHTPLAPPTLTCLTRQAIYLHAISERYRYATVVPDTVGEAFLAAVKTALKLNAVDAPTGSTAQSANAGVASMAPAAQGDWPSSASNLASSTPAAAGAPQALPAWLSSLTGLAPAGPSNAAPATSRPASTVASAGDGASSTARGTPSLAPPSIAASARGAAPSAGLPTLTPSMRTAVQAIGRRHTETLRPDIDPGAGEVTNNLDALHERVLGLIEEFSSPTTARGTPSLATPSIAASARGAAPSAALHTLTPSMRNAVEAIVRRSTDNLRLDMDLGEDQTTNHLDDIHEHLLGLIEELSTRLAILEGQAGDPLTDLYEDGYRPLNTGRRIRRRL</sequence>
<name>A0A2S4VB07_9BASI</name>
<evidence type="ECO:0000313" key="3">
    <source>
        <dbReference type="Proteomes" id="UP000239156"/>
    </source>
</evidence>
<feature type="region of interest" description="Disordered" evidence="1">
    <location>
        <begin position="1"/>
        <end position="24"/>
    </location>
</feature>
<proteinExistence type="predicted"/>
<dbReference type="EMBL" id="PKSL01000083">
    <property type="protein sequence ID" value="POW06674.1"/>
    <property type="molecule type" value="Genomic_DNA"/>
</dbReference>
<dbReference type="Proteomes" id="UP000239156">
    <property type="component" value="Unassembled WGS sequence"/>
</dbReference>
<feature type="region of interest" description="Disordered" evidence="1">
    <location>
        <begin position="161"/>
        <end position="218"/>
    </location>
</feature>
<organism evidence="2 3">
    <name type="scientific">Puccinia striiformis</name>
    <dbReference type="NCBI Taxonomy" id="27350"/>
    <lineage>
        <taxon>Eukaryota</taxon>
        <taxon>Fungi</taxon>
        <taxon>Dikarya</taxon>
        <taxon>Basidiomycota</taxon>
        <taxon>Pucciniomycotina</taxon>
        <taxon>Pucciniomycetes</taxon>
        <taxon>Pucciniales</taxon>
        <taxon>Pucciniaceae</taxon>
        <taxon>Puccinia</taxon>
    </lineage>
</organism>
<comment type="caution">
    <text evidence="2">The sequence shown here is derived from an EMBL/GenBank/DDBJ whole genome shotgun (WGS) entry which is preliminary data.</text>
</comment>
<protein>
    <submittedName>
        <fullName evidence="2">Uncharacterized protein</fullName>
    </submittedName>
</protein>
<reference evidence="2" key="1">
    <citation type="submission" date="2017-12" db="EMBL/GenBank/DDBJ databases">
        <title>Gene loss provides genomic basis for host adaptation in cereal stripe rust fungi.</title>
        <authorList>
            <person name="Xia C."/>
        </authorList>
    </citation>
    <scope>NUCLEOTIDE SEQUENCE [LARGE SCALE GENOMIC DNA]</scope>
    <source>
        <strain evidence="2">93-210</strain>
    </source>
</reference>